<accession>A0A6I4I969</accession>
<sequence>MNVGIDSYCYHRLFGEVYPGQDKPEKELSFDAFLKDIGKLDIKGISLESCFIPRFNKEYLLDVKQQLDDNDMDRVYAWGHPDGLEGGKNEAAFDEMLEHIEYASYIGANVMRVVGSSLQFRFEDHAPQLEKLSQMFTDAAKVAARYNIKLAVENHIDYNSDEILQLITNVNSPYFGVNFDTGNFLRVLDDPIQAMEKLAPYVLATHIKDLKPVKGVPVNEWYFFSCVPTGEGLVDNARLAQILKQHNYKGFLAVEIDFLHPDYTNQEEDVVKKSVAELWKIAGRLEYA</sequence>
<dbReference type="Pfam" id="PF01261">
    <property type="entry name" value="AP_endonuc_2"/>
    <property type="match status" value="1"/>
</dbReference>
<protein>
    <submittedName>
        <fullName evidence="2">TIM barrel protein</fullName>
    </submittedName>
</protein>
<evidence type="ECO:0000313" key="3">
    <source>
        <dbReference type="Proteomes" id="UP000434850"/>
    </source>
</evidence>
<dbReference type="InterPro" id="IPR036237">
    <property type="entry name" value="Xyl_isomerase-like_sf"/>
</dbReference>
<dbReference type="PANTHER" id="PTHR12110">
    <property type="entry name" value="HYDROXYPYRUVATE ISOMERASE"/>
    <property type="match status" value="1"/>
</dbReference>
<organism evidence="2 3">
    <name type="scientific">Mucilaginibacter aquatilis</name>
    <dbReference type="NCBI Taxonomy" id="1517760"/>
    <lineage>
        <taxon>Bacteria</taxon>
        <taxon>Pseudomonadati</taxon>
        <taxon>Bacteroidota</taxon>
        <taxon>Sphingobacteriia</taxon>
        <taxon>Sphingobacteriales</taxon>
        <taxon>Sphingobacteriaceae</taxon>
        <taxon>Mucilaginibacter</taxon>
    </lineage>
</organism>
<dbReference type="Gene3D" id="3.20.20.150">
    <property type="entry name" value="Divalent-metal-dependent TIM barrel enzymes"/>
    <property type="match status" value="1"/>
</dbReference>
<name>A0A6I4I969_9SPHI</name>
<gene>
    <name evidence="2" type="ORF">GO816_11765</name>
</gene>
<dbReference type="Proteomes" id="UP000434850">
    <property type="component" value="Unassembled WGS sequence"/>
</dbReference>
<dbReference type="SUPFAM" id="SSF51658">
    <property type="entry name" value="Xylose isomerase-like"/>
    <property type="match status" value="1"/>
</dbReference>
<evidence type="ECO:0000259" key="1">
    <source>
        <dbReference type="Pfam" id="PF01261"/>
    </source>
</evidence>
<proteinExistence type="predicted"/>
<dbReference type="RefSeq" id="WP_157542129.1">
    <property type="nucleotide sequence ID" value="NZ_WQLA01000004.1"/>
</dbReference>
<dbReference type="OrthoDB" id="3185623at2"/>
<evidence type="ECO:0000313" key="2">
    <source>
        <dbReference type="EMBL" id="MVN91805.1"/>
    </source>
</evidence>
<comment type="caution">
    <text evidence="2">The sequence shown here is derived from an EMBL/GenBank/DDBJ whole genome shotgun (WGS) entry which is preliminary data.</text>
</comment>
<dbReference type="InterPro" id="IPR013022">
    <property type="entry name" value="Xyl_isomerase-like_TIM-brl"/>
</dbReference>
<dbReference type="PANTHER" id="PTHR12110:SF53">
    <property type="entry name" value="BLR5974 PROTEIN"/>
    <property type="match status" value="1"/>
</dbReference>
<feature type="domain" description="Xylose isomerase-like TIM barrel" evidence="1">
    <location>
        <begin position="51"/>
        <end position="266"/>
    </location>
</feature>
<keyword evidence="3" id="KW-1185">Reference proteome</keyword>
<dbReference type="InterPro" id="IPR050312">
    <property type="entry name" value="IolE/XylAMocC-like"/>
</dbReference>
<reference evidence="2 3" key="1">
    <citation type="submission" date="2019-12" db="EMBL/GenBank/DDBJ databases">
        <title>Mucilaginibacter sp. HME9299 genome sequencing and assembly.</title>
        <authorList>
            <person name="Kang H."/>
            <person name="Kim H."/>
            <person name="Joh K."/>
        </authorList>
    </citation>
    <scope>NUCLEOTIDE SEQUENCE [LARGE SCALE GENOMIC DNA]</scope>
    <source>
        <strain evidence="2 3">HME9299</strain>
    </source>
</reference>
<dbReference type="AlphaFoldDB" id="A0A6I4I969"/>
<dbReference type="EMBL" id="WQLA01000004">
    <property type="protein sequence ID" value="MVN91805.1"/>
    <property type="molecule type" value="Genomic_DNA"/>
</dbReference>